<feature type="transmembrane region" description="Helical" evidence="7">
    <location>
        <begin position="197"/>
        <end position="215"/>
    </location>
</feature>
<feature type="transmembrane region" description="Helical" evidence="7">
    <location>
        <begin position="147"/>
        <end position="166"/>
    </location>
</feature>
<gene>
    <name evidence="9" type="ORF">EBB54_15610</name>
</gene>
<feature type="transmembrane region" description="Helical" evidence="7">
    <location>
        <begin position="300"/>
        <end position="319"/>
    </location>
</feature>
<sequence length="340" mass="39336">MCKIENKKIHVPELDVSKGIAIIFMILGHSIQISYGNSDGFFDNIVFKFIYSFHMPLFMMISGYLFNTTVKRKTTKKILIERCSSLLIPLLSWNLIINGKDFVNAGGVLYKIVKFGYHCIVSYWFLWAVLYCSIGSILVFKIVNRKLQIVCLTLLLLATFFTPDLFNSECYKFMFPCFISGYYMKEYGNQIKNTFDYKKGLLIGAVLFTALFMFYKRNGYIYIGYWSLLRKGAVGIFIWDIYRTIIGIIGSVCILLSVRIFIPLKENGVIQEIGKNSMGIYIISMQLNIVLRWLAVRFNITWWGMIIETIAILAISYLTTKVISKIKILNFLLLGRRKNE</sequence>
<comment type="caution">
    <text evidence="9">The sequence shown here is derived from an EMBL/GenBank/DDBJ whole genome shotgun (WGS) entry which is preliminary data.</text>
</comment>
<dbReference type="InterPro" id="IPR002656">
    <property type="entry name" value="Acyl_transf_3_dom"/>
</dbReference>
<evidence type="ECO:0000256" key="1">
    <source>
        <dbReference type="ARBA" id="ARBA00004651"/>
    </source>
</evidence>
<dbReference type="PANTHER" id="PTHR40074:SF2">
    <property type="entry name" value="O-ACETYLTRANSFERASE WECH"/>
    <property type="match status" value="1"/>
</dbReference>
<proteinExistence type="inferred from homology"/>
<feature type="domain" description="Acyltransferase 3" evidence="8">
    <location>
        <begin position="12"/>
        <end position="319"/>
    </location>
</feature>
<evidence type="ECO:0000256" key="4">
    <source>
        <dbReference type="ARBA" id="ARBA00022692"/>
    </source>
</evidence>
<keyword evidence="5 7" id="KW-1133">Transmembrane helix</keyword>
<keyword evidence="9" id="KW-0808">Transferase</keyword>
<keyword evidence="6 7" id="KW-0472">Membrane</keyword>
<dbReference type="RefSeq" id="WP_125128081.1">
    <property type="nucleotide sequence ID" value="NZ_RHJS01000002.1"/>
</dbReference>
<reference evidence="9" key="1">
    <citation type="submission" date="2018-10" db="EMBL/GenBank/DDBJ databases">
        <title>Schaedlerella arabinophila gen. nov. sp. nov., isolated from the mouse intestinal tract and comparative analysis with the genome of the closely related altered Schaedler flora strain ASF502.</title>
        <authorList>
            <person name="Miyake S."/>
            <person name="Soh M."/>
            <person name="Seedorf H."/>
        </authorList>
    </citation>
    <scope>NUCLEOTIDE SEQUENCE [LARGE SCALE GENOMIC DNA]</scope>
    <source>
        <strain evidence="9">DSM 106076</strain>
    </source>
</reference>
<protein>
    <submittedName>
        <fullName evidence="9">Acyltransferase</fullName>
    </submittedName>
</protein>
<keyword evidence="4 7" id="KW-0812">Transmembrane</keyword>
<accession>A0A426DIX3</accession>
<dbReference type="Proteomes" id="UP000274920">
    <property type="component" value="Unassembled WGS sequence"/>
</dbReference>
<feature type="transmembrane region" description="Helical" evidence="7">
    <location>
        <begin position="49"/>
        <end position="66"/>
    </location>
</feature>
<dbReference type="GO" id="GO:0005886">
    <property type="term" value="C:plasma membrane"/>
    <property type="evidence" value="ECO:0007669"/>
    <property type="project" value="UniProtKB-SubCell"/>
</dbReference>
<keyword evidence="9" id="KW-0012">Acyltransferase</keyword>
<feature type="transmembrane region" description="Helical" evidence="7">
    <location>
        <begin position="20"/>
        <end position="37"/>
    </location>
</feature>
<keyword evidence="3" id="KW-1003">Cell membrane</keyword>
<comment type="similarity">
    <text evidence="2">Belongs to the acyltransferase 3 family.</text>
</comment>
<evidence type="ECO:0000256" key="5">
    <source>
        <dbReference type="ARBA" id="ARBA00022989"/>
    </source>
</evidence>
<evidence type="ECO:0000313" key="9">
    <source>
        <dbReference type="EMBL" id="RRK32622.1"/>
    </source>
</evidence>
<keyword evidence="10" id="KW-1185">Reference proteome</keyword>
<dbReference type="GO" id="GO:0016413">
    <property type="term" value="F:O-acetyltransferase activity"/>
    <property type="evidence" value="ECO:0007669"/>
    <property type="project" value="TreeGrafter"/>
</dbReference>
<feature type="transmembrane region" description="Helical" evidence="7">
    <location>
        <begin position="115"/>
        <end position="140"/>
    </location>
</feature>
<feature type="transmembrane region" description="Helical" evidence="7">
    <location>
        <begin position="78"/>
        <end position="95"/>
    </location>
</feature>
<dbReference type="EMBL" id="RHJS01000002">
    <property type="protein sequence ID" value="RRK32622.1"/>
    <property type="molecule type" value="Genomic_DNA"/>
</dbReference>
<dbReference type="GO" id="GO:0009246">
    <property type="term" value="P:enterobacterial common antigen biosynthetic process"/>
    <property type="evidence" value="ECO:0007669"/>
    <property type="project" value="TreeGrafter"/>
</dbReference>
<comment type="subcellular location">
    <subcellularLocation>
        <location evidence="1">Cell membrane</location>
        <topology evidence="1">Multi-pass membrane protein</topology>
    </subcellularLocation>
</comment>
<organism evidence="9 10">
    <name type="scientific">Schaedlerella arabinosiphila</name>
    <dbReference type="NCBI Taxonomy" id="2044587"/>
    <lineage>
        <taxon>Bacteria</taxon>
        <taxon>Bacillati</taxon>
        <taxon>Bacillota</taxon>
        <taxon>Clostridia</taxon>
        <taxon>Lachnospirales</taxon>
        <taxon>Lachnospiraceae</taxon>
        <taxon>Schaedlerella</taxon>
    </lineage>
</organism>
<evidence type="ECO:0000259" key="8">
    <source>
        <dbReference type="Pfam" id="PF01757"/>
    </source>
</evidence>
<evidence type="ECO:0000256" key="2">
    <source>
        <dbReference type="ARBA" id="ARBA00007400"/>
    </source>
</evidence>
<evidence type="ECO:0000256" key="6">
    <source>
        <dbReference type="ARBA" id="ARBA00023136"/>
    </source>
</evidence>
<dbReference type="AlphaFoldDB" id="A0A426DIX3"/>
<evidence type="ECO:0000256" key="3">
    <source>
        <dbReference type="ARBA" id="ARBA00022475"/>
    </source>
</evidence>
<dbReference type="PANTHER" id="PTHR40074">
    <property type="entry name" value="O-ACETYLTRANSFERASE WECH"/>
    <property type="match status" value="1"/>
</dbReference>
<feature type="transmembrane region" description="Helical" evidence="7">
    <location>
        <begin position="276"/>
        <end position="294"/>
    </location>
</feature>
<evidence type="ECO:0000313" key="10">
    <source>
        <dbReference type="Proteomes" id="UP000274920"/>
    </source>
</evidence>
<feature type="transmembrane region" description="Helical" evidence="7">
    <location>
        <begin position="245"/>
        <end position="264"/>
    </location>
</feature>
<evidence type="ECO:0000256" key="7">
    <source>
        <dbReference type="SAM" id="Phobius"/>
    </source>
</evidence>
<name>A0A426DIX3_9FIRM</name>
<dbReference type="Pfam" id="PF01757">
    <property type="entry name" value="Acyl_transf_3"/>
    <property type="match status" value="1"/>
</dbReference>